<dbReference type="EMBL" id="SJPY01000002">
    <property type="protein sequence ID" value="TWU44344.1"/>
    <property type="molecule type" value="Genomic_DNA"/>
</dbReference>
<dbReference type="Pfam" id="PF13692">
    <property type="entry name" value="Glyco_trans_1_4"/>
    <property type="match status" value="1"/>
</dbReference>
<evidence type="ECO:0000313" key="2">
    <source>
        <dbReference type="Proteomes" id="UP000315471"/>
    </source>
</evidence>
<dbReference type="AlphaFoldDB" id="A0A5C6E6Y3"/>
<proteinExistence type="predicted"/>
<protein>
    <submittedName>
        <fullName evidence="1">Uncharacterized protein</fullName>
    </submittedName>
</protein>
<reference evidence="1 2" key="1">
    <citation type="submission" date="2019-02" db="EMBL/GenBank/DDBJ databases">
        <title>Deep-cultivation of Planctomycetes and their phenomic and genomic characterization uncovers novel biology.</title>
        <authorList>
            <person name="Wiegand S."/>
            <person name="Jogler M."/>
            <person name="Boedeker C."/>
            <person name="Pinto D."/>
            <person name="Vollmers J."/>
            <person name="Rivas-Marin E."/>
            <person name="Kohn T."/>
            <person name="Peeters S.H."/>
            <person name="Heuer A."/>
            <person name="Rast P."/>
            <person name="Oberbeckmann S."/>
            <person name="Bunk B."/>
            <person name="Jeske O."/>
            <person name="Meyerdierks A."/>
            <person name="Storesund J.E."/>
            <person name="Kallscheuer N."/>
            <person name="Luecker S."/>
            <person name="Lage O.M."/>
            <person name="Pohl T."/>
            <person name="Merkel B.J."/>
            <person name="Hornburger P."/>
            <person name="Mueller R.-W."/>
            <person name="Bruemmer F."/>
            <person name="Labrenz M."/>
            <person name="Spormann A.M."/>
            <person name="Op Den Camp H."/>
            <person name="Overmann J."/>
            <person name="Amann R."/>
            <person name="Jetten M.S.M."/>
            <person name="Mascher T."/>
            <person name="Medema M.H."/>
            <person name="Devos D.P."/>
            <person name="Kaster A.-K."/>
            <person name="Ovreas L."/>
            <person name="Rohde M."/>
            <person name="Galperin M.Y."/>
            <person name="Jogler C."/>
        </authorList>
    </citation>
    <scope>NUCLEOTIDE SEQUENCE [LARGE SCALE GENOMIC DNA]</scope>
    <source>
        <strain evidence="1 2">Q31b</strain>
    </source>
</reference>
<dbReference type="SUPFAM" id="SSF53756">
    <property type="entry name" value="UDP-Glycosyltransferase/glycogen phosphorylase"/>
    <property type="match status" value="1"/>
</dbReference>
<organism evidence="1 2">
    <name type="scientific">Novipirellula aureliae</name>
    <dbReference type="NCBI Taxonomy" id="2527966"/>
    <lineage>
        <taxon>Bacteria</taxon>
        <taxon>Pseudomonadati</taxon>
        <taxon>Planctomycetota</taxon>
        <taxon>Planctomycetia</taxon>
        <taxon>Pirellulales</taxon>
        <taxon>Pirellulaceae</taxon>
        <taxon>Novipirellula</taxon>
    </lineage>
</organism>
<dbReference type="OrthoDB" id="9807209at2"/>
<keyword evidence="2" id="KW-1185">Reference proteome</keyword>
<accession>A0A5C6E6Y3</accession>
<dbReference type="Proteomes" id="UP000315471">
    <property type="component" value="Unassembled WGS sequence"/>
</dbReference>
<dbReference type="CDD" id="cd03801">
    <property type="entry name" value="GT4_PimA-like"/>
    <property type="match status" value="1"/>
</dbReference>
<sequence length="391" mass="43891">MHFLFMKSNLQFPRRSGHDVHCYSMMRELASLGHSISLISDAPVSDQAIAGVECIHRQTFDEYGPVDGVVTLSKLQQRFRSYWGVPGRNIAVLADASRRWEADVVVVVGLDVLPYLSGVESAIRVWYAADEWFLHHMSQVFPTKPATWGEGKAALVKGLYERVYASCVDRVWVVSDRDARAVRWVMGTAVDVAPNGVDFDHYRRVENVAIDQQPKSCVFWGRLDFGPNIDAIEWFCEHVWRDVAAQTPGAVFNVFGFAPSEKVRALADQYGFILTPDLPDIRAEITKNQVVVLPFVSGAGIKNKLLEAAALSMPIVASPRVVDGLRLGDHNPLIVAKRTSQWGETLRSLWSEDASRQQLGQRAREWVASEYSWRQAAEKVLRPLQGEVKSR</sequence>
<name>A0A5C6E6Y3_9BACT</name>
<gene>
    <name evidence="1" type="ORF">Q31b_18800</name>
</gene>
<dbReference type="Gene3D" id="3.40.50.2000">
    <property type="entry name" value="Glycogen Phosphorylase B"/>
    <property type="match status" value="2"/>
</dbReference>
<comment type="caution">
    <text evidence="1">The sequence shown here is derived from an EMBL/GenBank/DDBJ whole genome shotgun (WGS) entry which is preliminary data.</text>
</comment>
<dbReference type="PANTHER" id="PTHR12526">
    <property type="entry name" value="GLYCOSYLTRANSFERASE"/>
    <property type="match status" value="1"/>
</dbReference>
<evidence type="ECO:0000313" key="1">
    <source>
        <dbReference type="EMBL" id="TWU44344.1"/>
    </source>
</evidence>